<protein>
    <submittedName>
        <fullName evidence="1">Uncharacterized protein</fullName>
    </submittedName>
</protein>
<proteinExistence type="predicted"/>
<sequence length="105" mass="12056">MVPGRGRAGSLMRLMGTVVEGWRGGGRRLLPLFLKCRIICSGSIIPMNRPSLRIGSGWETVLPGRTLVRRLFRRRSRLRLDPLLPLRPCRICPRSGPNRRIRWRS</sequence>
<accession>A0A7C9DPQ7</accession>
<evidence type="ECO:0000313" key="1">
    <source>
        <dbReference type="EMBL" id="MBA4648381.1"/>
    </source>
</evidence>
<dbReference type="EMBL" id="GISG01155361">
    <property type="protein sequence ID" value="MBA4648381.1"/>
    <property type="molecule type" value="Transcribed_RNA"/>
</dbReference>
<name>A0A7C9DPQ7_OPUST</name>
<reference evidence="1" key="2">
    <citation type="submission" date="2020-07" db="EMBL/GenBank/DDBJ databases">
        <authorList>
            <person name="Vera ALvarez R."/>
            <person name="Arias-Moreno D.M."/>
            <person name="Jimenez-Jacinto V."/>
            <person name="Jimenez-Bremont J.F."/>
            <person name="Swaminathan K."/>
            <person name="Moose S.P."/>
            <person name="Guerrero-Gonzalez M.L."/>
            <person name="Marino-Ramirez L."/>
            <person name="Landsman D."/>
            <person name="Rodriguez-Kessler M."/>
            <person name="Delgado-Sanchez P."/>
        </authorList>
    </citation>
    <scope>NUCLEOTIDE SEQUENCE</scope>
    <source>
        <tissue evidence="1">Cladode</tissue>
    </source>
</reference>
<reference evidence="1" key="1">
    <citation type="journal article" date="2013" name="J. Plant Res.">
        <title>Effect of fungi and light on seed germination of three Opuntia species from semiarid lands of central Mexico.</title>
        <authorList>
            <person name="Delgado-Sanchez P."/>
            <person name="Jimenez-Bremont J.F."/>
            <person name="Guerrero-Gonzalez Mde L."/>
            <person name="Flores J."/>
        </authorList>
    </citation>
    <scope>NUCLEOTIDE SEQUENCE</scope>
    <source>
        <tissue evidence="1">Cladode</tissue>
    </source>
</reference>
<organism evidence="1">
    <name type="scientific">Opuntia streptacantha</name>
    <name type="common">Prickly pear cactus</name>
    <name type="synonym">Opuntia cardona</name>
    <dbReference type="NCBI Taxonomy" id="393608"/>
    <lineage>
        <taxon>Eukaryota</taxon>
        <taxon>Viridiplantae</taxon>
        <taxon>Streptophyta</taxon>
        <taxon>Embryophyta</taxon>
        <taxon>Tracheophyta</taxon>
        <taxon>Spermatophyta</taxon>
        <taxon>Magnoliopsida</taxon>
        <taxon>eudicotyledons</taxon>
        <taxon>Gunneridae</taxon>
        <taxon>Pentapetalae</taxon>
        <taxon>Caryophyllales</taxon>
        <taxon>Cactineae</taxon>
        <taxon>Cactaceae</taxon>
        <taxon>Opuntioideae</taxon>
        <taxon>Opuntia</taxon>
    </lineage>
</organism>
<dbReference type="AlphaFoldDB" id="A0A7C9DPQ7"/>